<feature type="coiled-coil region" evidence="1">
    <location>
        <begin position="39"/>
        <end position="73"/>
    </location>
</feature>
<comment type="caution">
    <text evidence="2">The sequence shown here is derived from an EMBL/GenBank/DDBJ whole genome shotgun (WGS) entry which is preliminary data.</text>
</comment>
<dbReference type="AlphaFoldDB" id="A0A0F9R257"/>
<proteinExistence type="predicted"/>
<accession>A0A0F9R257</accession>
<organism evidence="2">
    <name type="scientific">marine sediment metagenome</name>
    <dbReference type="NCBI Taxonomy" id="412755"/>
    <lineage>
        <taxon>unclassified sequences</taxon>
        <taxon>metagenomes</taxon>
        <taxon>ecological metagenomes</taxon>
    </lineage>
</organism>
<evidence type="ECO:0000313" key="2">
    <source>
        <dbReference type="EMBL" id="KKN11588.1"/>
    </source>
</evidence>
<gene>
    <name evidence="2" type="ORF">LCGC14_1025080</name>
</gene>
<dbReference type="EMBL" id="LAZR01004120">
    <property type="protein sequence ID" value="KKN11588.1"/>
    <property type="molecule type" value="Genomic_DNA"/>
</dbReference>
<evidence type="ECO:0000256" key="1">
    <source>
        <dbReference type="SAM" id="Coils"/>
    </source>
</evidence>
<keyword evidence="1" id="KW-0175">Coiled coil</keyword>
<name>A0A0F9R257_9ZZZZ</name>
<protein>
    <submittedName>
        <fullName evidence="2">Uncharacterized protein</fullName>
    </submittedName>
</protein>
<sequence length="81" mass="9389">MQGEIIGEFTTIHEDREKRVKMGFSPTSEMSVDMRRHNLDVLRSQHRAKSEQITRIQKELLSIADEINRAKHELGVDNNAD</sequence>
<reference evidence="2" key="1">
    <citation type="journal article" date="2015" name="Nature">
        <title>Complex archaea that bridge the gap between prokaryotes and eukaryotes.</title>
        <authorList>
            <person name="Spang A."/>
            <person name="Saw J.H."/>
            <person name="Jorgensen S.L."/>
            <person name="Zaremba-Niedzwiedzka K."/>
            <person name="Martijn J."/>
            <person name="Lind A.E."/>
            <person name="van Eijk R."/>
            <person name="Schleper C."/>
            <person name="Guy L."/>
            <person name="Ettema T.J."/>
        </authorList>
    </citation>
    <scope>NUCLEOTIDE SEQUENCE</scope>
</reference>